<reference evidence="1" key="2">
    <citation type="submission" date="2023-06" db="EMBL/GenBank/DDBJ databases">
        <authorList>
            <person name="Ma L."/>
            <person name="Liu K.-W."/>
            <person name="Li Z."/>
            <person name="Hsiao Y.-Y."/>
            <person name="Qi Y."/>
            <person name="Fu T."/>
            <person name="Tang G."/>
            <person name="Zhang D."/>
            <person name="Sun W.-H."/>
            <person name="Liu D.-K."/>
            <person name="Li Y."/>
            <person name="Chen G.-Z."/>
            <person name="Liu X.-D."/>
            <person name="Liao X.-Y."/>
            <person name="Jiang Y.-T."/>
            <person name="Yu X."/>
            <person name="Hao Y."/>
            <person name="Huang J."/>
            <person name="Zhao X.-W."/>
            <person name="Ke S."/>
            <person name="Chen Y.-Y."/>
            <person name="Wu W.-L."/>
            <person name="Hsu J.-L."/>
            <person name="Lin Y.-F."/>
            <person name="Huang M.-D."/>
            <person name="Li C.-Y."/>
            <person name="Huang L."/>
            <person name="Wang Z.-W."/>
            <person name="Zhao X."/>
            <person name="Zhong W.-Y."/>
            <person name="Peng D.-H."/>
            <person name="Ahmad S."/>
            <person name="Lan S."/>
            <person name="Zhang J.-S."/>
            <person name="Tsai W.-C."/>
            <person name="Van De Peer Y."/>
            <person name="Liu Z.-J."/>
        </authorList>
    </citation>
    <scope>NUCLEOTIDE SEQUENCE</scope>
    <source>
        <strain evidence="1">SCP</strain>
        <tissue evidence="1">Leaves</tissue>
    </source>
</reference>
<dbReference type="EMBL" id="JAUJYN010000011">
    <property type="protein sequence ID" value="KAK1260952.1"/>
    <property type="molecule type" value="Genomic_DNA"/>
</dbReference>
<accession>A0AAV9A9U8</accession>
<keyword evidence="2" id="KW-1185">Reference proteome</keyword>
<evidence type="ECO:0000313" key="2">
    <source>
        <dbReference type="Proteomes" id="UP001179952"/>
    </source>
</evidence>
<name>A0AAV9A9U8_ACOGR</name>
<gene>
    <name evidence="1" type="ORF">QJS04_geneDACA023636</name>
</gene>
<dbReference type="Proteomes" id="UP001179952">
    <property type="component" value="Unassembled WGS sequence"/>
</dbReference>
<evidence type="ECO:0000313" key="1">
    <source>
        <dbReference type="EMBL" id="KAK1260952.1"/>
    </source>
</evidence>
<comment type="caution">
    <text evidence="1">The sequence shown here is derived from an EMBL/GenBank/DDBJ whole genome shotgun (WGS) entry which is preliminary data.</text>
</comment>
<protein>
    <submittedName>
        <fullName evidence="1">Uncharacterized protein</fullName>
    </submittedName>
</protein>
<dbReference type="AlphaFoldDB" id="A0AAV9A9U8"/>
<proteinExistence type="predicted"/>
<sequence length="73" mass="8169">MKPSDSCLTHSIPSLKPLVFSKMSTDGVPRMVAFTRSTLRSFTDKARSSRPYLCGSIVDLFFPLCVKKNFLPL</sequence>
<reference evidence="1" key="1">
    <citation type="journal article" date="2023" name="Nat. Commun.">
        <title>Diploid and tetraploid genomes of Acorus and the evolution of monocots.</title>
        <authorList>
            <person name="Ma L."/>
            <person name="Liu K.W."/>
            <person name="Li Z."/>
            <person name="Hsiao Y.Y."/>
            <person name="Qi Y."/>
            <person name="Fu T."/>
            <person name="Tang G.D."/>
            <person name="Zhang D."/>
            <person name="Sun W.H."/>
            <person name="Liu D.K."/>
            <person name="Li Y."/>
            <person name="Chen G.Z."/>
            <person name="Liu X.D."/>
            <person name="Liao X.Y."/>
            <person name="Jiang Y.T."/>
            <person name="Yu X."/>
            <person name="Hao Y."/>
            <person name="Huang J."/>
            <person name="Zhao X.W."/>
            <person name="Ke S."/>
            <person name="Chen Y.Y."/>
            <person name="Wu W.L."/>
            <person name="Hsu J.L."/>
            <person name="Lin Y.F."/>
            <person name="Huang M.D."/>
            <person name="Li C.Y."/>
            <person name="Huang L."/>
            <person name="Wang Z.W."/>
            <person name="Zhao X."/>
            <person name="Zhong W.Y."/>
            <person name="Peng D.H."/>
            <person name="Ahmad S."/>
            <person name="Lan S."/>
            <person name="Zhang J.S."/>
            <person name="Tsai W.C."/>
            <person name="Van de Peer Y."/>
            <person name="Liu Z.J."/>
        </authorList>
    </citation>
    <scope>NUCLEOTIDE SEQUENCE</scope>
    <source>
        <strain evidence="1">SCP</strain>
    </source>
</reference>
<organism evidence="1 2">
    <name type="scientific">Acorus gramineus</name>
    <name type="common">Dwarf sweet flag</name>
    <dbReference type="NCBI Taxonomy" id="55184"/>
    <lineage>
        <taxon>Eukaryota</taxon>
        <taxon>Viridiplantae</taxon>
        <taxon>Streptophyta</taxon>
        <taxon>Embryophyta</taxon>
        <taxon>Tracheophyta</taxon>
        <taxon>Spermatophyta</taxon>
        <taxon>Magnoliopsida</taxon>
        <taxon>Liliopsida</taxon>
        <taxon>Acoraceae</taxon>
        <taxon>Acorus</taxon>
    </lineage>
</organism>